<keyword evidence="2" id="KW-1185">Reference proteome</keyword>
<protein>
    <submittedName>
        <fullName evidence="1">Uncharacterized protein</fullName>
    </submittedName>
</protein>
<evidence type="ECO:0000313" key="1">
    <source>
        <dbReference type="EMBL" id="KAJ9059450.1"/>
    </source>
</evidence>
<comment type="caution">
    <text evidence="1">The sequence shown here is derived from an EMBL/GenBank/DDBJ whole genome shotgun (WGS) entry which is preliminary data.</text>
</comment>
<sequence length="451" mass="49785">MNRGPYTAWQGCLIHTISFTEFQIFNNGLLIVDASGVITELRELESSDQMEELKRQYSLQEDQVNRLTETQFLIPGFIDGHTHAPQYPNLGIGLDLPLMDWLEKYTFPTESKMKDTNVATQTYTRFVDSLIKNGTTTACYFATMHLEATKVLAEIVSSRGQRAWIGKVNMDCNSPDFLRETLEESLESTIAFIDFMKQERFTEAGLIEPAITPRFVPTCSERLLKGLGEIASKHKLPIQSHLCENRQEIAFVKELFPNADNYTGVYQQSGLLSRRTIMAHCVYLTPDEIQKMAASGAAVAHCASSNFNLSSGVLDIKPLINSGIRVCLGTDVSGGTSPSMLHAIRSALIAAQTTQINANADVCNLDIMGAFFLATLGGAQAMALDDKIGNFAPKKHFDALVVDATEHADLLDLTAKDATKVDSALALLKKFLMTGDDRNIVNVFVKGRKIR</sequence>
<reference evidence="1" key="1">
    <citation type="submission" date="2022-04" db="EMBL/GenBank/DDBJ databases">
        <title>Genome of the entomopathogenic fungus Entomophthora muscae.</title>
        <authorList>
            <person name="Elya C."/>
            <person name="Lovett B.R."/>
            <person name="Lee E."/>
            <person name="Macias A.M."/>
            <person name="Hajek A.E."/>
            <person name="De Bivort B.L."/>
            <person name="Kasson M.T."/>
            <person name="De Fine Licht H.H."/>
            <person name="Stajich J.E."/>
        </authorList>
    </citation>
    <scope>NUCLEOTIDE SEQUENCE</scope>
    <source>
        <strain evidence="1">Berkeley</strain>
    </source>
</reference>
<evidence type="ECO:0000313" key="2">
    <source>
        <dbReference type="Proteomes" id="UP001165960"/>
    </source>
</evidence>
<gene>
    <name evidence="1" type="ORF">DSO57_1002028</name>
</gene>
<proteinExistence type="predicted"/>
<organism evidence="1 2">
    <name type="scientific">Entomophthora muscae</name>
    <dbReference type="NCBI Taxonomy" id="34485"/>
    <lineage>
        <taxon>Eukaryota</taxon>
        <taxon>Fungi</taxon>
        <taxon>Fungi incertae sedis</taxon>
        <taxon>Zoopagomycota</taxon>
        <taxon>Entomophthoromycotina</taxon>
        <taxon>Entomophthoromycetes</taxon>
        <taxon>Entomophthorales</taxon>
        <taxon>Entomophthoraceae</taxon>
        <taxon>Entomophthora</taxon>
    </lineage>
</organism>
<dbReference type="EMBL" id="QTSX02005684">
    <property type="protein sequence ID" value="KAJ9059450.1"/>
    <property type="molecule type" value="Genomic_DNA"/>
</dbReference>
<dbReference type="Proteomes" id="UP001165960">
    <property type="component" value="Unassembled WGS sequence"/>
</dbReference>
<name>A0ACC2SAU0_9FUNG</name>
<accession>A0ACC2SAU0</accession>